<comment type="caution">
    <text evidence="8">The sequence shown here is derived from an EMBL/GenBank/DDBJ whole genome shotgun (WGS) entry which is preliminary data.</text>
</comment>
<dbReference type="EMBL" id="MFKK01000010">
    <property type="protein sequence ID" value="OGG41711.1"/>
    <property type="molecule type" value="Genomic_DNA"/>
</dbReference>
<comment type="pathway">
    <text evidence="7">Cell wall biogenesis; peptidoglycan biosynthesis.</text>
</comment>
<dbReference type="AlphaFoldDB" id="A0A1F6BXS3"/>
<dbReference type="PANTHER" id="PTHR21198">
    <property type="entry name" value="GLUTAMATE RACEMASE"/>
    <property type="match status" value="1"/>
</dbReference>
<gene>
    <name evidence="7" type="primary">murI</name>
    <name evidence="8" type="ORF">A3A21_03855</name>
</gene>
<dbReference type="HAMAP" id="MF_00258">
    <property type="entry name" value="Glu_racemase"/>
    <property type="match status" value="1"/>
</dbReference>
<dbReference type="GO" id="GO:0008360">
    <property type="term" value="P:regulation of cell shape"/>
    <property type="evidence" value="ECO:0007669"/>
    <property type="project" value="UniProtKB-KW"/>
</dbReference>
<dbReference type="InterPro" id="IPR004391">
    <property type="entry name" value="Glu_race"/>
</dbReference>
<protein>
    <recommendedName>
        <fullName evidence="2 7">Glutamate racemase</fullName>
        <ecNumber evidence="2 7">5.1.1.3</ecNumber>
    </recommendedName>
</protein>
<sequence length="243" mass="27342">MIGFFDSGIGGLSILREATCRLPQYSYLYFADQARAPYGNQSADEIYQFTEEGVNRLFQEGCELVILACNTASAVALRRLQQEFLPQRFPDRRVLGIVQPTVEELLKYTKSRVVGLLATSATVRSGMYEEKLGNSVLLLTQACPLLVPIIESGSHENNEFREAARGYIQELLAKDDRIDTVILGCTHYGLVADVFRELVPPSIYVLSQGELVISSLFQYLKRHEELEKRLKKEGRVLMITTGK</sequence>
<dbReference type="SUPFAM" id="SSF53681">
    <property type="entry name" value="Aspartate/glutamate racemase"/>
    <property type="match status" value="2"/>
</dbReference>
<evidence type="ECO:0000313" key="8">
    <source>
        <dbReference type="EMBL" id="OGG41711.1"/>
    </source>
</evidence>
<evidence type="ECO:0000256" key="6">
    <source>
        <dbReference type="ARBA" id="ARBA00023316"/>
    </source>
</evidence>
<keyword evidence="4 7" id="KW-0573">Peptidoglycan synthesis</keyword>
<name>A0A1F6BXS3_9BACT</name>
<evidence type="ECO:0000256" key="5">
    <source>
        <dbReference type="ARBA" id="ARBA00023235"/>
    </source>
</evidence>
<evidence type="ECO:0000256" key="2">
    <source>
        <dbReference type="ARBA" id="ARBA00013090"/>
    </source>
</evidence>
<feature type="active site" description="Proton donor/acceptor" evidence="7">
    <location>
        <position position="69"/>
    </location>
</feature>
<dbReference type="GO" id="GO:0008881">
    <property type="term" value="F:glutamate racemase activity"/>
    <property type="evidence" value="ECO:0007669"/>
    <property type="project" value="UniProtKB-UniRule"/>
</dbReference>
<evidence type="ECO:0000256" key="3">
    <source>
        <dbReference type="ARBA" id="ARBA00022960"/>
    </source>
</evidence>
<dbReference type="PROSITE" id="PS00923">
    <property type="entry name" value="ASP_GLU_RACEMASE_1"/>
    <property type="match status" value="1"/>
</dbReference>
<comment type="catalytic activity">
    <reaction evidence="1 7">
        <text>L-glutamate = D-glutamate</text>
        <dbReference type="Rhea" id="RHEA:12813"/>
        <dbReference type="ChEBI" id="CHEBI:29985"/>
        <dbReference type="ChEBI" id="CHEBI:29986"/>
        <dbReference type="EC" id="5.1.1.3"/>
    </reaction>
</comment>
<dbReference type="PROSITE" id="PS00924">
    <property type="entry name" value="ASP_GLU_RACEMASE_2"/>
    <property type="match status" value="1"/>
</dbReference>
<evidence type="ECO:0000256" key="4">
    <source>
        <dbReference type="ARBA" id="ARBA00022984"/>
    </source>
</evidence>
<dbReference type="InterPro" id="IPR033134">
    <property type="entry name" value="Asp/Glu_racemase_AS_2"/>
</dbReference>
<evidence type="ECO:0000313" key="9">
    <source>
        <dbReference type="Proteomes" id="UP000176996"/>
    </source>
</evidence>
<keyword evidence="3 7" id="KW-0133">Cell shape</keyword>
<feature type="binding site" evidence="7">
    <location>
        <begin position="6"/>
        <end position="7"/>
    </location>
    <ligand>
        <name>substrate</name>
    </ligand>
</feature>
<accession>A0A1F6BXS3</accession>
<reference evidence="8 9" key="1">
    <citation type="journal article" date="2016" name="Nat. Commun.">
        <title>Thousands of microbial genomes shed light on interconnected biogeochemical processes in an aquifer system.</title>
        <authorList>
            <person name="Anantharaman K."/>
            <person name="Brown C.T."/>
            <person name="Hug L.A."/>
            <person name="Sharon I."/>
            <person name="Castelle C.J."/>
            <person name="Probst A.J."/>
            <person name="Thomas B.C."/>
            <person name="Singh A."/>
            <person name="Wilkins M.J."/>
            <person name="Karaoz U."/>
            <person name="Brodie E.L."/>
            <person name="Williams K.H."/>
            <person name="Hubbard S.S."/>
            <person name="Banfield J.F."/>
        </authorList>
    </citation>
    <scope>NUCLEOTIDE SEQUENCE [LARGE SCALE GENOMIC DNA]</scope>
</reference>
<dbReference type="Pfam" id="PF01177">
    <property type="entry name" value="Asp_Glu_race"/>
    <property type="match status" value="1"/>
</dbReference>
<dbReference type="InterPro" id="IPR001920">
    <property type="entry name" value="Asp/Glu_race"/>
</dbReference>
<dbReference type="STRING" id="1798471.A3A21_03855"/>
<dbReference type="NCBIfam" id="TIGR00067">
    <property type="entry name" value="glut_race"/>
    <property type="match status" value="1"/>
</dbReference>
<dbReference type="InterPro" id="IPR018187">
    <property type="entry name" value="Asp/Glu_racemase_AS_1"/>
</dbReference>
<dbReference type="GO" id="GO:0071555">
    <property type="term" value="P:cell wall organization"/>
    <property type="evidence" value="ECO:0007669"/>
    <property type="project" value="UniProtKB-KW"/>
</dbReference>
<dbReference type="Gene3D" id="3.40.50.1860">
    <property type="match status" value="2"/>
</dbReference>
<dbReference type="PANTHER" id="PTHR21198:SF2">
    <property type="entry name" value="GLUTAMATE RACEMASE"/>
    <property type="match status" value="1"/>
</dbReference>
<dbReference type="Proteomes" id="UP000176996">
    <property type="component" value="Unassembled WGS sequence"/>
</dbReference>
<keyword evidence="5 7" id="KW-0413">Isomerase</keyword>
<proteinExistence type="inferred from homology"/>
<evidence type="ECO:0000256" key="1">
    <source>
        <dbReference type="ARBA" id="ARBA00001602"/>
    </source>
</evidence>
<organism evidence="8 9">
    <name type="scientific">Candidatus Jorgensenbacteria bacterium RIFCSPLOWO2_01_FULL_45_25b</name>
    <dbReference type="NCBI Taxonomy" id="1798471"/>
    <lineage>
        <taxon>Bacteria</taxon>
        <taxon>Candidatus Joergenseniibacteriota</taxon>
    </lineage>
</organism>
<comment type="similarity">
    <text evidence="7">Belongs to the aspartate/glutamate racemases family.</text>
</comment>
<feature type="binding site" evidence="7">
    <location>
        <begin position="38"/>
        <end position="39"/>
    </location>
    <ligand>
        <name>substrate</name>
    </ligand>
</feature>
<feature type="binding site" evidence="7">
    <location>
        <begin position="186"/>
        <end position="187"/>
    </location>
    <ligand>
        <name>substrate</name>
    </ligand>
</feature>
<evidence type="ECO:0000256" key="7">
    <source>
        <dbReference type="HAMAP-Rule" id="MF_00258"/>
    </source>
</evidence>
<dbReference type="GO" id="GO:0009252">
    <property type="term" value="P:peptidoglycan biosynthetic process"/>
    <property type="evidence" value="ECO:0007669"/>
    <property type="project" value="UniProtKB-UniRule"/>
</dbReference>
<dbReference type="EC" id="5.1.1.3" evidence="2 7"/>
<keyword evidence="6 7" id="KW-0961">Cell wall biogenesis/degradation</keyword>
<feature type="binding site" evidence="7">
    <location>
        <begin position="70"/>
        <end position="71"/>
    </location>
    <ligand>
        <name>substrate</name>
    </ligand>
</feature>
<dbReference type="InterPro" id="IPR015942">
    <property type="entry name" value="Asp/Glu/hydantoin_racemase"/>
</dbReference>
<feature type="active site" description="Proton donor/acceptor" evidence="7">
    <location>
        <position position="185"/>
    </location>
</feature>
<comment type="function">
    <text evidence="7">Provides the (R)-glutamate required for cell wall biosynthesis.</text>
</comment>
<dbReference type="UniPathway" id="UPA00219"/>